<evidence type="ECO:0000256" key="9">
    <source>
        <dbReference type="RuleBase" id="RU003945"/>
    </source>
</evidence>
<keyword evidence="8 11" id="KW-0472">Membrane</keyword>
<feature type="transmembrane region" description="Helical" evidence="11">
    <location>
        <begin position="232"/>
        <end position="249"/>
    </location>
</feature>
<comment type="similarity">
    <text evidence="2 9">Belongs to the OXA1/ALB3/YidC family.</text>
</comment>
<evidence type="ECO:0000256" key="3">
    <source>
        <dbReference type="ARBA" id="ARBA00022692"/>
    </source>
</evidence>
<feature type="compositionally biased region" description="Basic and acidic residues" evidence="10">
    <location>
        <begin position="449"/>
        <end position="462"/>
    </location>
</feature>
<evidence type="ECO:0000256" key="10">
    <source>
        <dbReference type="SAM" id="MobiDB-lite"/>
    </source>
</evidence>
<dbReference type="InterPro" id="IPR028055">
    <property type="entry name" value="YidC/Oxa/ALB_C"/>
</dbReference>
<keyword evidence="14" id="KW-1185">Reference proteome</keyword>
<dbReference type="GO" id="GO:0005743">
    <property type="term" value="C:mitochondrial inner membrane"/>
    <property type="evidence" value="ECO:0007669"/>
    <property type="project" value="UniProtKB-SubCell"/>
</dbReference>
<organism evidence="13 14">
    <name type="scientific">Calycina marina</name>
    <dbReference type="NCBI Taxonomy" id="1763456"/>
    <lineage>
        <taxon>Eukaryota</taxon>
        <taxon>Fungi</taxon>
        <taxon>Dikarya</taxon>
        <taxon>Ascomycota</taxon>
        <taxon>Pezizomycotina</taxon>
        <taxon>Leotiomycetes</taxon>
        <taxon>Helotiales</taxon>
        <taxon>Pezizellaceae</taxon>
        <taxon>Calycina</taxon>
    </lineage>
</organism>
<feature type="transmembrane region" description="Helical" evidence="11">
    <location>
        <begin position="159"/>
        <end position="179"/>
    </location>
</feature>
<reference evidence="13" key="1">
    <citation type="journal article" date="2021" name="IMA Fungus">
        <title>Genomic characterization of three marine fungi, including Emericellopsis atlantica sp. nov. with signatures of a generalist lifestyle and marine biomass degradation.</title>
        <authorList>
            <person name="Hagestad O.C."/>
            <person name="Hou L."/>
            <person name="Andersen J.H."/>
            <person name="Hansen E.H."/>
            <person name="Altermark B."/>
            <person name="Li C."/>
            <person name="Kuhnert E."/>
            <person name="Cox R.J."/>
            <person name="Crous P.W."/>
            <person name="Spatafora J.W."/>
            <person name="Lail K."/>
            <person name="Amirebrahimi M."/>
            <person name="Lipzen A."/>
            <person name="Pangilinan J."/>
            <person name="Andreopoulos W."/>
            <person name="Hayes R.D."/>
            <person name="Ng V."/>
            <person name="Grigoriev I.V."/>
            <person name="Jackson S.A."/>
            <person name="Sutton T.D.S."/>
            <person name="Dobson A.D.W."/>
            <person name="Rama T."/>
        </authorList>
    </citation>
    <scope>NUCLEOTIDE SEQUENCE</scope>
    <source>
        <strain evidence="13">TRa3180A</strain>
    </source>
</reference>
<evidence type="ECO:0000256" key="5">
    <source>
        <dbReference type="ARBA" id="ARBA00022946"/>
    </source>
</evidence>
<protein>
    <submittedName>
        <fullName evidence="13">Mitochondrial export translocase-like protein Oxa1</fullName>
    </submittedName>
</protein>
<evidence type="ECO:0000313" key="13">
    <source>
        <dbReference type="EMBL" id="KAG9244701.1"/>
    </source>
</evidence>
<dbReference type="EMBL" id="MU253889">
    <property type="protein sequence ID" value="KAG9244701.1"/>
    <property type="molecule type" value="Genomic_DNA"/>
</dbReference>
<feature type="transmembrane region" description="Helical" evidence="11">
    <location>
        <begin position="313"/>
        <end position="329"/>
    </location>
</feature>
<evidence type="ECO:0000259" key="12">
    <source>
        <dbReference type="Pfam" id="PF02096"/>
    </source>
</evidence>
<dbReference type="Pfam" id="PF02096">
    <property type="entry name" value="60KD_IMP"/>
    <property type="match status" value="1"/>
</dbReference>
<dbReference type="AlphaFoldDB" id="A0A9P7Z3N8"/>
<feature type="compositionally biased region" description="Basic residues" evidence="10">
    <location>
        <begin position="463"/>
        <end position="474"/>
    </location>
</feature>
<keyword evidence="3 9" id="KW-0812">Transmembrane</keyword>
<proteinExistence type="inferred from homology"/>
<keyword evidence="5" id="KW-0809">Transit peptide</keyword>
<name>A0A9P7Z3N8_9HELO</name>
<evidence type="ECO:0000256" key="2">
    <source>
        <dbReference type="ARBA" id="ARBA00009877"/>
    </source>
</evidence>
<feature type="domain" description="Membrane insertase YidC/Oxa/ALB C-terminal" evidence="12">
    <location>
        <begin position="159"/>
        <end position="351"/>
    </location>
</feature>
<evidence type="ECO:0000313" key="14">
    <source>
        <dbReference type="Proteomes" id="UP000887226"/>
    </source>
</evidence>
<dbReference type="GO" id="GO:0032979">
    <property type="term" value="P:protein insertion into mitochondrial inner membrane from matrix"/>
    <property type="evidence" value="ECO:0007669"/>
    <property type="project" value="TreeGrafter"/>
</dbReference>
<accession>A0A9P7Z3N8</accession>
<dbReference type="PANTHER" id="PTHR12428:SF66">
    <property type="entry name" value="MITOCHONDRIAL INNER MEMBRANE PROTEIN OXA1L"/>
    <property type="match status" value="1"/>
</dbReference>
<evidence type="ECO:0000256" key="1">
    <source>
        <dbReference type="ARBA" id="ARBA00004448"/>
    </source>
</evidence>
<dbReference type="OrthoDB" id="2148490at2759"/>
<dbReference type="InterPro" id="IPR001708">
    <property type="entry name" value="YidC/ALB3/OXA1/COX18"/>
</dbReference>
<dbReference type="GO" id="GO:0032977">
    <property type="term" value="F:membrane insertase activity"/>
    <property type="evidence" value="ECO:0007669"/>
    <property type="project" value="InterPro"/>
</dbReference>
<evidence type="ECO:0000256" key="7">
    <source>
        <dbReference type="ARBA" id="ARBA00023128"/>
    </source>
</evidence>
<feature type="region of interest" description="Disordered" evidence="10">
    <location>
        <begin position="449"/>
        <end position="474"/>
    </location>
</feature>
<feature type="transmembrane region" description="Helical" evidence="11">
    <location>
        <begin position="269"/>
        <end position="293"/>
    </location>
</feature>
<comment type="subcellular location">
    <subcellularLocation>
        <location evidence="9">Membrane</location>
        <topology evidence="9">Multi-pass membrane protein</topology>
    </subcellularLocation>
    <subcellularLocation>
        <location evidence="1">Mitochondrion inner membrane</location>
        <topology evidence="1">Multi-pass membrane protein</topology>
    </subcellularLocation>
</comment>
<keyword evidence="6 11" id="KW-1133">Transmembrane helix</keyword>
<dbReference type="PANTHER" id="PTHR12428">
    <property type="entry name" value="OXA1"/>
    <property type="match status" value="1"/>
</dbReference>
<evidence type="ECO:0000256" key="8">
    <source>
        <dbReference type="ARBA" id="ARBA00023136"/>
    </source>
</evidence>
<comment type="caution">
    <text evidence="13">The sequence shown here is derived from an EMBL/GenBank/DDBJ whole genome shotgun (WGS) entry which is preliminary data.</text>
</comment>
<dbReference type="Proteomes" id="UP000887226">
    <property type="component" value="Unassembled WGS sequence"/>
</dbReference>
<evidence type="ECO:0000256" key="4">
    <source>
        <dbReference type="ARBA" id="ARBA00022792"/>
    </source>
</evidence>
<keyword evidence="4" id="KW-0999">Mitochondrion inner membrane</keyword>
<keyword evidence="7" id="KW-0496">Mitochondrion</keyword>
<dbReference type="CDD" id="cd20069">
    <property type="entry name" value="5TM_Oxa1-like"/>
    <property type="match status" value="1"/>
</dbReference>
<evidence type="ECO:0000256" key="11">
    <source>
        <dbReference type="SAM" id="Phobius"/>
    </source>
</evidence>
<gene>
    <name evidence="13" type="ORF">BJ878DRAFT_505026</name>
</gene>
<sequence length="474" mass="52639">MILSRTLRWSSQTIGLSRQRLEASSTRQFTSSIHNGLYRSSHLSSRTSSPVLRFIPRTQLSQTTASIRNDAGIRFASTTPITTAAPIITTSPAASISAADPEFVTSLDNLTGLSSIDSMSNLPEQIGYLKSLGLEYGWGPTSMMEWLLEHVHVFAGTPWWISIGITAVVVRVVLLKFYVGASDVSARLAAIKPMTDPFTEDMKAAQKRRDTAAVMMARSEISQMHKKAGIKVHRAFIPMLQVFTGYGTWKLLRAMSLLPVPGFEDGGALWFYNLAVPDPYFLFPLATSGMLYYTLKKGGETGASTMSPQATKILSILFPVGSFLLTFWLPASVQLSFLVTSIMSFCQMNVFQSPRLRERLGMYPLKLPSTAAPAPYNGLKVKQAPVDPEYQAPRPPGLKNFVADKFQENLKYIKDTVNSTAEVTGFVGSNERKDAKEYEARRKSEILEQKQIRDAFAAEKRENRKNKGHGEKRR</sequence>
<evidence type="ECO:0000256" key="6">
    <source>
        <dbReference type="ARBA" id="ARBA00022989"/>
    </source>
</evidence>